<organism evidence="2 3">
    <name type="scientific">Halostagnicola kamekurae</name>
    <dbReference type="NCBI Taxonomy" id="619731"/>
    <lineage>
        <taxon>Archaea</taxon>
        <taxon>Methanobacteriati</taxon>
        <taxon>Methanobacteriota</taxon>
        <taxon>Stenosarchaea group</taxon>
        <taxon>Halobacteria</taxon>
        <taxon>Halobacteriales</taxon>
        <taxon>Natrialbaceae</taxon>
        <taxon>Halostagnicola</taxon>
    </lineage>
</organism>
<dbReference type="EMBL" id="FOZS01000002">
    <property type="protein sequence ID" value="SFS66917.1"/>
    <property type="molecule type" value="Genomic_DNA"/>
</dbReference>
<feature type="transmembrane region" description="Helical" evidence="1">
    <location>
        <begin position="12"/>
        <end position="33"/>
    </location>
</feature>
<evidence type="ECO:0000256" key="1">
    <source>
        <dbReference type="SAM" id="Phobius"/>
    </source>
</evidence>
<evidence type="ECO:0000313" key="3">
    <source>
        <dbReference type="Proteomes" id="UP000199199"/>
    </source>
</evidence>
<keyword evidence="1" id="KW-1133">Transmembrane helix</keyword>
<name>A0A1I6RQC0_9EURY</name>
<keyword evidence="1" id="KW-0472">Membrane</keyword>
<protein>
    <submittedName>
        <fullName evidence="2">Uncharacterized protein</fullName>
    </submittedName>
</protein>
<keyword evidence="1" id="KW-0812">Transmembrane</keyword>
<keyword evidence="3" id="KW-1185">Reference proteome</keyword>
<dbReference type="InterPro" id="IPR055943">
    <property type="entry name" value="DUF7521"/>
</dbReference>
<feature type="transmembrane region" description="Helical" evidence="1">
    <location>
        <begin position="45"/>
        <end position="67"/>
    </location>
</feature>
<accession>A0A1I6RQC0</accession>
<dbReference type="Proteomes" id="UP000199199">
    <property type="component" value="Unassembled WGS sequence"/>
</dbReference>
<evidence type="ECO:0000313" key="2">
    <source>
        <dbReference type="EMBL" id="SFS66917.1"/>
    </source>
</evidence>
<dbReference type="Pfam" id="PF24365">
    <property type="entry name" value="DUF7521"/>
    <property type="match status" value="1"/>
</dbReference>
<dbReference type="RefSeq" id="WP_092904163.1">
    <property type="nucleotide sequence ID" value="NZ_FOZS01000002.1"/>
</dbReference>
<gene>
    <name evidence="2" type="ORF">SAMN04488556_1991</name>
</gene>
<dbReference type="AlphaFoldDB" id="A0A1I6RQC0"/>
<reference evidence="3" key="1">
    <citation type="submission" date="2016-10" db="EMBL/GenBank/DDBJ databases">
        <authorList>
            <person name="Varghese N."/>
            <person name="Submissions S."/>
        </authorList>
    </citation>
    <scope>NUCLEOTIDE SEQUENCE [LARGE SCALE GENOMIC DNA]</scope>
    <source>
        <strain evidence="3">DSM 22427</strain>
    </source>
</reference>
<sequence length="106" mass="11095">MIDVASLHPVALVGLVFSLVSVLLGLCVAYLAVRGYLRSGQRPMLFIAVGFVLVLLTPLLSLLGFTLSSVNGVFVTSIAATSQTLGLVSILYGLWSPRASDVTDTA</sequence>
<feature type="transmembrane region" description="Helical" evidence="1">
    <location>
        <begin position="73"/>
        <end position="95"/>
    </location>
</feature>
<proteinExistence type="predicted"/>